<reference evidence="3" key="1">
    <citation type="submission" date="2017-07" db="EMBL/GenBank/DDBJ databases">
        <title>Taro Niue Genome Assembly and Annotation.</title>
        <authorList>
            <person name="Atibalentja N."/>
            <person name="Keating K."/>
            <person name="Fields C.J."/>
        </authorList>
    </citation>
    <scope>NUCLEOTIDE SEQUENCE</scope>
    <source>
        <strain evidence="3">Niue_2</strain>
        <tissue evidence="3">Leaf</tissue>
    </source>
</reference>
<evidence type="ECO:0000313" key="3">
    <source>
        <dbReference type="EMBL" id="MQM16402.1"/>
    </source>
</evidence>
<accession>A0A843XAQ8</accession>
<comment type="caution">
    <text evidence="3">The sequence shown here is derived from an EMBL/GenBank/DDBJ whole genome shotgun (WGS) entry which is preliminary data.</text>
</comment>
<organism evidence="3 4">
    <name type="scientific">Colocasia esculenta</name>
    <name type="common">Wild taro</name>
    <name type="synonym">Arum esculentum</name>
    <dbReference type="NCBI Taxonomy" id="4460"/>
    <lineage>
        <taxon>Eukaryota</taxon>
        <taxon>Viridiplantae</taxon>
        <taxon>Streptophyta</taxon>
        <taxon>Embryophyta</taxon>
        <taxon>Tracheophyta</taxon>
        <taxon>Spermatophyta</taxon>
        <taxon>Magnoliopsida</taxon>
        <taxon>Liliopsida</taxon>
        <taxon>Araceae</taxon>
        <taxon>Aroideae</taxon>
        <taxon>Colocasieae</taxon>
        <taxon>Colocasia</taxon>
    </lineage>
</organism>
<dbReference type="EMBL" id="NMUH01006987">
    <property type="protein sequence ID" value="MQM16402.1"/>
    <property type="molecule type" value="Genomic_DNA"/>
</dbReference>
<feature type="compositionally biased region" description="Low complexity" evidence="2">
    <location>
        <begin position="60"/>
        <end position="71"/>
    </location>
</feature>
<evidence type="ECO:0000313" key="4">
    <source>
        <dbReference type="Proteomes" id="UP000652761"/>
    </source>
</evidence>
<dbReference type="Proteomes" id="UP000652761">
    <property type="component" value="Unassembled WGS sequence"/>
</dbReference>
<keyword evidence="4" id="KW-1185">Reference proteome</keyword>
<evidence type="ECO:0000256" key="1">
    <source>
        <dbReference type="ARBA" id="ARBA00009995"/>
    </source>
</evidence>
<dbReference type="PANTHER" id="PTHR11926">
    <property type="entry name" value="GLUCOSYL/GLUCURONOSYL TRANSFERASES"/>
    <property type="match status" value="1"/>
</dbReference>
<dbReference type="PANTHER" id="PTHR11926:SF1392">
    <property type="entry name" value="GLYCOSYLTRANSFERASE"/>
    <property type="match status" value="1"/>
</dbReference>
<gene>
    <name evidence="3" type="ORF">Taro_049361</name>
</gene>
<comment type="similarity">
    <text evidence="1">Belongs to the UDP-glycosyltransferase family.</text>
</comment>
<dbReference type="AlphaFoldDB" id="A0A843XAQ8"/>
<evidence type="ECO:0000256" key="2">
    <source>
        <dbReference type="SAM" id="MobiDB-lite"/>
    </source>
</evidence>
<dbReference type="SUPFAM" id="SSF53756">
    <property type="entry name" value="UDP-Glycosyltransferase/glycogen phosphorylase"/>
    <property type="match status" value="1"/>
</dbReference>
<name>A0A843XAQ8_COLES</name>
<dbReference type="GO" id="GO:0080044">
    <property type="term" value="F:quercetin 7-O-glucosyltransferase activity"/>
    <property type="evidence" value="ECO:0007669"/>
    <property type="project" value="TreeGrafter"/>
</dbReference>
<dbReference type="GO" id="GO:0080043">
    <property type="term" value="F:quercetin 3-O-glucosyltransferase activity"/>
    <property type="evidence" value="ECO:0007669"/>
    <property type="project" value="TreeGrafter"/>
</dbReference>
<dbReference type="OrthoDB" id="5835829at2759"/>
<dbReference type="Gene3D" id="3.40.50.2000">
    <property type="entry name" value="Glycogen Phosphorylase B"/>
    <property type="match status" value="2"/>
</dbReference>
<proteinExistence type="inferred from homology"/>
<feature type="region of interest" description="Disordered" evidence="2">
    <location>
        <begin position="60"/>
        <end position="79"/>
    </location>
</feature>
<sequence>MNGTHTTHKNRRHKIGDRRSLLRLPRILCGSSVEIFTRAPCPSTKIPDRYLRGLSCSSSLAATGPSSSRTPPRSPYAGWPRRKRRRFVGEVWGMGVDIKDTCNRGVVAKAVREVMAGVRGREPGREMRAAAANMSKMVRECVEEGGSSYVSLEWLIRDIRTISSSTPRLFDHDPVDNIFHW</sequence>
<protein>
    <submittedName>
        <fullName evidence="3">Uncharacterized protein</fullName>
    </submittedName>
</protein>